<keyword evidence="3" id="KW-0833">Ubl conjugation pathway</keyword>
<accession>A0A6D2J2A5</accession>
<evidence type="ECO:0000256" key="4">
    <source>
        <dbReference type="PROSITE-ProRule" id="PRU00982"/>
    </source>
</evidence>
<comment type="caution">
    <text evidence="9">The sequence shown here is derived from an EMBL/GenBank/DDBJ whole genome shotgun (WGS) entry which is preliminary data.</text>
</comment>
<reference evidence="9" key="1">
    <citation type="submission" date="2020-01" db="EMBL/GenBank/DDBJ databases">
        <authorList>
            <person name="Mishra B."/>
        </authorList>
    </citation>
    <scope>NUCLEOTIDE SEQUENCE [LARGE SCALE GENOMIC DNA]</scope>
</reference>
<organism evidence="9 10">
    <name type="scientific">Microthlaspi erraticum</name>
    <dbReference type="NCBI Taxonomy" id="1685480"/>
    <lineage>
        <taxon>Eukaryota</taxon>
        <taxon>Viridiplantae</taxon>
        <taxon>Streptophyta</taxon>
        <taxon>Embryophyta</taxon>
        <taxon>Tracheophyta</taxon>
        <taxon>Spermatophyta</taxon>
        <taxon>Magnoliopsida</taxon>
        <taxon>eudicotyledons</taxon>
        <taxon>Gunneridae</taxon>
        <taxon>Pentapetalae</taxon>
        <taxon>rosids</taxon>
        <taxon>malvids</taxon>
        <taxon>Brassicales</taxon>
        <taxon>Brassicaceae</taxon>
        <taxon>Coluteocarpeae</taxon>
        <taxon>Microthlaspi</taxon>
    </lineage>
</organism>
<dbReference type="InterPro" id="IPR000210">
    <property type="entry name" value="BTB/POZ_dom"/>
</dbReference>
<feature type="domain" description="NPH3" evidence="8">
    <location>
        <begin position="208"/>
        <end position="498"/>
    </location>
</feature>
<gene>
    <name evidence="9" type="ORF">MERR_LOCUS18729</name>
</gene>
<feature type="compositionally biased region" description="Basic and acidic residues" evidence="6">
    <location>
        <begin position="591"/>
        <end position="604"/>
    </location>
</feature>
<dbReference type="InterPro" id="IPR043454">
    <property type="entry name" value="NPH3/RPT2-like"/>
</dbReference>
<evidence type="ECO:0000256" key="6">
    <source>
        <dbReference type="SAM" id="MobiDB-lite"/>
    </source>
</evidence>
<feature type="domain" description="BTB" evidence="7">
    <location>
        <begin position="28"/>
        <end position="95"/>
    </location>
</feature>
<dbReference type="SUPFAM" id="SSF54695">
    <property type="entry name" value="POZ domain"/>
    <property type="match status" value="1"/>
</dbReference>
<dbReference type="PANTHER" id="PTHR32370">
    <property type="entry name" value="OS12G0117600 PROTEIN"/>
    <property type="match status" value="1"/>
</dbReference>
<dbReference type="PROSITE" id="PS51649">
    <property type="entry name" value="NPH3"/>
    <property type="match status" value="1"/>
</dbReference>
<feature type="coiled-coil region" evidence="5">
    <location>
        <begin position="538"/>
        <end position="565"/>
    </location>
</feature>
<comment type="similarity">
    <text evidence="4">Belongs to the NPH3 family.</text>
</comment>
<feature type="region of interest" description="Disordered" evidence="6">
    <location>
        <begin position="583"/>
        <end position="604"/>
    </location>
</feature>
<dbReference type="AlphaFoldDB" id="A0A6D2J2A5"/>
<evidence type="ECO:0000256" key="5">
    <source>
        <dbReference type="SAM" id="Coils"/>
    </source>
</evidence>
<evidence type="ECO:0000256" key="1">
    <source>
        <dbReference type="ARBA" id="ARBA00004906"/>
    </source>
</evidence>
<proteinExistence type="inferred from homology"/>
<keyword evidence="5" id="KW-0175">Coiled coil</keyword>
<dbReference type="OrthoDB" id="624345at2759"/>
<evidence type="ECO:0000313" key="9">
    <source>
        <dbReference type="EMBL" id="CAA7031494.1"/>
    </source>
</evidence>
<dbReference type="InterPro" id="IPR027356">
    <property type="entry name" value="NPH3_dom"/>
</dbReference>
<dbReference type="Proteomes" id="UP000467841">
    <property type="component" value="Unassembled WGS sequence"/>
</dbReference>
<evidence type="ECO:0000259" key="7">
    <source>
        <dbReference type="PROSITE" id="PS50097"/>
    </source>
</evidence>
<keyword evidence="10" id="KW-1185">Reference proteome</keyword>
<dbReference type="GO" id="GO:0016567">
    <property type="term" value="P:protein ubiquitination"/>
    <property type="evidence" value="ECO:0007669"/>
    <property type="project" value="UniProtKB-UniPathway"/>
</dbReference>
<evidence type="ECO:0000256" key="3">
    <source>
        <dbReference type="ARBA" id="ARBA00022786"/>
    </source>
</evidence>
<dbReference type="Gene3D" id="3.30.710.10">
    <property type="entry name" value="Potassium Channel Kv1.1, Chain A"/>
    <property type="match status" value="1"/>
</dbReference>
<name>A0A6D2J2A5_9BRAS</name>
<evidence type="ECO:0008006" key="11">
    <source>
        <dbReference type="Google" id="ProtNLM"/>
    </source>
</evidence>
<dbReference type="Pfam" id="PF03000">
    <property type="entry name" value="NPH3"/>
    <property type="match status" value="1"/>
</dbReference>
<feature type="region of interest" description="Disordered" evidence="6">
    <location>
        <begin position="513"/>
        <end position="536"/>
    </location>
</feature>
<sequence length="604" mass="67992">MACLKLGSKSEVFRLTGHTWLCSTGLKPDVMIQVGDQSFHLHKFPLLSRSGYLETLFSKASETTCVAQLHDIPGGSETFLLVAKFCYGVRIEVTPENVVSLRCAAEYLQMSENYGDSNLIYLTENFLNDHVFTNWDDSIKALERSCEQKVLPLAEDLQIVSRCIASLAIKACYAEDTSLFNWPISAPEATTTTTTFWNGIQTKATSENWWFNDVSIFLDLSMYKRFIQTVESRGVKADTIAASVTHYAKRNLPLLGSSRQSASSSSAEEGTNYGDDMYYSHEDQRSLLEDIVELLPSEKCVISAKFLLRLLRTSMILHANADTQENLERRIGEKLDEAALEDLLIPNMGYSAETLYDIDSVQRILDHFMLTFEASYSIVEERQQLMGDSHPLRPITKVASLIDGYLAEVASDENLKLTKFQAIGSLIPEDARPMDDGIYRAIDIYIKAHPWLTESAREQLCLLMNCQKLSLEACTHAAQNERLPLRVIVQVLFFEQMRLRTSVAGWLFVSDEDNNDDDPSGKNPGLEGNKNANPSMVMNGMRERVYELEKECMSMKQDLDKLVKTKEGRNFFSKLFGLRSKTKTSPCGGKGGDEDGLMIRETKN</sequence>
<dbReference type="InterPro" id="IPR011333">
    <property type="entry name" value="SKP1/BTB/POZ_sf"/>
</dbReference>
<dbReference type="PROSITE" id="PS50097">
    <property type="entry name" value="BTB"/>
    <property type="match status" value="1"/>
</dbReference>
<dbReference type="SMART" id="SM00225">
    <property type="entry name" value="BTB"/>
    <property type="match status" value="1"/>
</dbReference>
<comment type="pathway">
    <text evidence="1">Protein modification; protein ubiquitination.</text>
</comment>
<dbReference type="EMBL" id="CACVBM020001107">
    <property type="protein sequence ID" value="CAA7031494.1"/>
    <property type="molecule type" value="Genomic_DNA"/>
</dbReference>
<dbReference type="Pfam" id="PF00651">
    <property type="entry name" value="BTB"/>
    <property type="match status" value="1"/>
</dbReference>
<evidence type="ECO:0000259" key="8">
    <source>
        <dbReference type="PROSITE" id="PS51649"/>
    </source>
</evidence>
<dbReference type="FunFam" id="3.30.710.10:FF:000168">
    <property type="entry name" value="BTB/POZ domain-containing protein At1g03010"/>
    <property type="match status" value="1"/>
</dbReference>
<evidence type="ECO:0000313" key="10">
    <source>
        <dbReference type="Proteomes" id="UP000467841"/>
    </source>
</evidence>
<dbReference type="UniPathway" id="UPA00143"/>
<protein>
    <recommendedName>
        <fullName evidence="11">NPH3 domain-containing protein</fullName>
    </recommendedName>
</protein>
<keyword evidence="2" id="KW-0597">Phosphoprotein</keyword>
<evidence type="ECO:0000256" key="2">
    <source>
        <dbReference type="ARBA" id="ARBA00022553"/>
    </source>
</evidence>